<gene>
    <name evidence="17" type="ORF">PYX00_006769</name>
</gene>
<dbReference type="Gene3D" id="1.10.287.2620">
    <property type="match status" value="1"/>
</dbReference>
<dbReference type="InterPro" id="IPR042228">
    <property type="entry name" value="Dynein_linker_3"/>
</dbReference>
<dbReference type="InterPro" id="IPR024317">
    <property type="entry name" value="Dynein_heavy_chain_D4_dom"/>
</dbReference>
<protein>
    <recommendedName>
        <fullName evidence="16">AAA+ ATPase domain-containing protein</fullName>
    </recommendedName>
</protein>
<name>A0AAW2HWB5_9NEOP</name>
<accession>A0AAW2HWB5</accession>
<evidence type="ECO:0000256" key="13">
    <source>
        <dbReference type="ARBA" id="ARBA00023273"/>
    </source>
</evidence>
<dbReference type="FunFam" id="3.40.50.300:FF:000044">
    <property type="entry name" value="Dynein heavy chain 5, axonemal"/>
    <property type="match status" value="1"/>
</dbReference>
<dbReference type="GO" id="GO:0005858">
    <property type="term" value="C:axonemal dynein complex"/>
    <property type="evidence" value="ECO:0007669"/>
    <property type="project" value="TreeGrafter"/>
</dbReference>
<dbReference type="FunFam" id="3.40.50.300:FF:000049">
    <property type="entry name" value="Dynein, axonemal, heavy chain 5"/>
    <property type="match status" value="1"/>
</dbReference>
<dbReference type="InterPro" id="IPR043157">
    <property type="entry name" value="Dynein_AAA1S"/>
</dbReference>
<dbReference type="FunFam" id="1.20.58.1120:FF:000004">
    <property type="entry name" value="Dynein axonemal heavy chain 5"/>
    <property type="match status" value="1"/>
</dbReference>
<feature type="coiled-coil region" evidence="14">
    <location>
        <begin position="3451"/>
        <end position="3478"/>
    </location>
</feature>
<comment type="caution">
    <text evidence="17">The sequence shown here is derived from an EMBL/GenBank/DDBJ whole genome shotgun (WGS) entry which is preliminary data.</text>
</comment>
<dbReference type="EMBL" id="JARGDH010000003">
    <property type="protein sequence ID" value="KAL0274317.1"/>
    <property type="molecule type" value="Genomic_DNA"/>
</dbReference>
<dbReference type="InterPro" id="IPR013602">
    <property type="entry name" value="Dynein_heavy_linker"/>
</dbReference>
<evidence type="ECO:0000256" key="7">
    <source>
        <dbReference type="ARBA" id="ARBA00022840"/>
    </source>
</evidence>
<evidence type="ECO:0000259" key="16">
    <source>
        <dbReference type="SMART" id="SM00382"/>
    </source>
</evidence>
<dbReference type="FunFam" id="1.10.8.1220:FF:000001">
    <property type="entry name" value="Dynein axonemal heavy chain 5"/>
    <property type="match status" value="1"/>
</dbReference>
<dbReference type="Pfam" id="PF08393">
    <property type="entry name" value="DHC_N2"/>
    <property type="match status" value="1"/>
</dbReference>
<dbReference type="Pfam" id="PF17852">
    <property type="entry name" value="Dynein_AAA_lid"/>
    <property type="match status" value="1"/>
</dbReference>
<feature type="compositionally biased region" description="Acidic residues" evidence="15">
    <location>
        <begin position="1101"/>
        <end position="1110"/>
    </location>
</feature>
<keyword evidence="8" id="KW-0243">Dynein</keyword>
<evidence type="ECO:0000256" key="4">
    <source>
        <dbReference type="ARBA" id="ARBA00022701"/>
    </source>
</evidence>
<evidence type="ECO:0000256" key="5">
    <source>
        <dbReference type="ARBA" id="ARBA00022737"/>
    </source>
</evidence>
<comment type="similarity">
    <text evidence="2">Belongs to the dynein heavy chain family.</text>
</comment>
<dbReference type="FunFam" id="3.40.50.300:FF:000320">
    <property type="entry name" value="Dynein, axonemal, heavy chain 5"/>
    <property type="match status" value="1"/>
</dbReference>
<feature type="region of interest" description="Disordered" evidence="15">
    <location>
        <begin position="1100"/>
        <end position="1125"/>
    </location>
</feature>
<dbReference type="Pfam" id="PF12774">
    <property type="entry name" value="AAA_6"/>
    <property type="match status" value="1"/>
</dbReference>
<dbReference type="PANTHER" id="PTHR46532">
    <property type="entry name" value="MALE FERTILITY FACTOR KL5"/>
    <property type="match status" value="1"/>
</dbReference>
<dbReference type="FunFam" id="1.20.920.20:FF:000004">
    <property type="entry name" value="Dynein axonemal heavy chain 5"/>
    <property type="match status" value="1"/>
</dbReference>
<dbReference type="InterPro" id="IPR042219">
    <property type="entry name" value="AAA_lid_11_sf"/>
</dbReference>
<dbReference type="Pfam" id="PF17857">
    <property type="entry name" value="AAA_lid_1"/>
    <property type="match status" value="1"/>
</dbReference>
<feature type="compositionally biased region" description="Basic and acidic residues" evidence="15">
    <location>
        <begin position="1111"/>
        <end position="1125"/>
    </location>
</feature>
<dbReference type="InterPro" id="IPR003593">
    <property type="entry name" value="AAA+_ATPase"/>
</dbReference>
<dbReference type="InterPro" id="IPR035706">
    <property type="entry name" value="AAA_9"/>
</dbReference>
<dbReference type="FunFam" id="3.40.50.300:FF:000543">
    <property type="entry name" value="Dynein axonemal heavy chain 5"/>
    <property type="match status" value="1"/>
</dbReference>
<sequence>MNPTEETEEDLRPSECVNLCATPAVDPEYLVNLTTRLANFAAQKKSRMATGLLLQEELKKRMQEAREARNGRLRSIKMHQRQIIDMVATHFAVDYKTIEEGVIDFDSHMALLESLTTEGGRRAIVFFYQELPPPPLESGRGLPENTAPFKRVVLSDGSDIPCEDKAVVVYRIKGNVNIESKNVCEDMMYATLEVDPEDVNTVSAMQGLMGRTSSKALEVFTQWGELNKTASGLVAKKEFLDDYKSFNNFISATKSDLDGKVKFLFPEEIYKNFLSTPDDVKIAARNPDIANEVQAYGKMWIKQIEKVLVKSEQIRREQDDIGPMAELEYWRKWLTIFTSVVEFIKTEKLKMCLQCLRWSRSKIFPLWGPLDNRVTEACNEAADNVKYLYALERFSEPLYRCDPTKMGDHISSLMYTIRMIYATSRYYNTTERVTALLVKVTNQMVTSCRLYLTENNTKTVWMYKKQDIIEKMTVCLNLYKKYKLCFAETQRQISLNRSEKPFGCSESNIFVKFESFRVRLERLIDTLKTYLTYSILQSSRLEGIEIYVKKFNKYFHDIATKPYDALSHRKPYFDADYEIFKHQVNNWEDELRNYLGDTMAMMPNVTEALRILSRFDKIGLPCFLLNRKYLELLDKYYGEICDLRDRYNEERQVCQVPRNMPPISGRIFWIRQFYRRLEEPMDIFKTKKQVIEHPRAQRVIKLYNCICKVFVQYELLHHELWCENVSQVEQCLAIPILSKHPKRNTIDVNFDSYIEEVIREVEYMWKLGLKVPDTAAIVCFNKERLFGDKEKIRALVKEYVRIRRSIPRLFFSLMRPLLYDLELSFNPGMSQITWVSMEIPTFCDQVHAKLSRVGIFIKELCDMKAARIDEPLSVISKTMFLDLPSDEALSPHEFLERNVALRLALEREIETKYSVMEEAAIEIIDRFVDTFDIPSVAEEKYYWMDPTKMLKPASSLVNIALPDEMAFRTVEKITVDDLPQFKTECMDMFAFFFQRSIDALVKATKASLEALRKRACAFTVVTEEESTLIKPLMCTHMILQIPNIIISPNLDEIQFYFGKVVSNILDINKAITQWGQRSNKIIAVEEDIGDEVDVAESVVNESEEDLEEGEDHTIESEEHAKEDGSKGKLKNYYRLIADHKEIVRNVMSMQGAMLLLKPDVMKCTEKYLRYSFLWADTREQQIRTFVDSEPIYQEIKEKFTDFVADIDEVAHLPDRHVIGALEVKMEKIKDALAVEANAWKHLLGKLLMQSYGIKLKAIVDFIKERNNVLCRVINDLDDVRLAMSCLDQIREHFIGIDMALGLIEETYALFAKFNVAVPKEEQEKVDSLRYNFELMIETSKKVQKNLVDVQEPFKEQMIKEIEKFRQDIIIFDNDFENSGPMVPGLAAREASDRVTLFQMRFDELWERYERYASGEKLFGLPLSEYPILFDRKKQMNLLNKLYSLYVQVMRSVDGYKELPWVEVDIDAINAEMVEFQNRIRRLPKGMKDWPAFIDLKQKIDSFNEMCPLLEMMANKAMKDRHWSRISKLTGYDFDVESETFSLKNVLDAPLLKYKDDVEDICVSAIKERDIESKLKQVIADWSVVELSFSHFKTRGELLLKGQETQDIIAQLEDSLMILSSLLSNRYNAPFKKDIQLWVWKMSTTSEILETWMMVQNLWVYLEAVFVGGDIAKQLPAESKRFTAIDKTWVKIMYRARDIGLVIEVCVGDETMQQMLPHLLEQLESCQKSLTGYLESKRLLFPRFFFVSDPALLEILGQASDTHTIQNHLLSVFENVYMVEFDDKVYDKITAIYSREMEKIPLERDVMAIGGVEYWLGSLLKMCQQSLNVVISQAAAQLKEPDFNVLEFLEKYPAQVGLLGIQFIWTRDAEIALNKSKIDKTIMKDTNLSFLNLLNLLIEQTAKDLSKFERVKFETLVTIHVHQRDIFDDLYRMKIRSVLDFEWLKQARFYWQTEEEECWVRITDVNFLYQNEFMGCTERLVITPLTDRCYITLAQSIGMNMGGAPAGPAGTGKTETTKDMAKALGKYCVVFNCSDQMDFRGLGRIYKGLAQSGSWGCFDEFNRIELPVLSVAAQQINIVFTAKKERKTHFVFSDGDVVSLNPEFGIFITMNPGYAGRQELPENLKIMFRTVAMMVPDRQIIMKVKLASCGFKENIPLARKFYTLYKLCEEQLSKQVHYDFGLRNILSVLRTLGAQKRANPTETEDTTVMRVLRDMNVSKLVDEDEPLFISLIEDLFPGIKLSVSVQRELQRAITVACNHMTLVNHPAWNLKLVQLYETSLVRHGLMTLGPTGAGKTKCIHTLMRAFTEIGRPHKEMRMNPKAITAPQMFGRLDVATNDWTDGIFSTLWRRSLKVKKTDNTWIVLDGPVDAVWIENLNSVLDDNKTLTLANGDRIVMAPNSKLVFEPDNVDNASPATVSRMGMVFMSASVLPWTPILEGWLKKRPEGEANLLRSYFMKIYGDLHTYLQTKLIAKMAILEALYIRQCCDVLEGLIDTKDEELRPLSDSHLERFFLFSLMWSLGAALELGEREKMEQFILAHESKMRWPKIQTDESLFEFVVTNEGTWEHWSERVVDYIYPHDSVPEYSSILVPNVDNIRTAFLIDIIARQSKAALLIGEQGTAKTVMIKGYMAKYDPEYHLSKSFNFSSATTPNMFQRTIESYVDKRVGTTYGPPNGRKMTVFMDDINMPIVNEWGDQVTNEIVRQLMEMKGFYSLEKPGEFSTIMDIQFLAAMIHPGGGRNDIPPRLKRQFCVFNCTLPSNKSMDKIFSVIGEGYFCLARFKYEIVEFLPRLIPLTRTVWQATKVKMLPTPAKFHYVFNLRDLSRIWQGILYIKDPELPNIATLLRLWQHECKRVISDRFTTVDDQIWFHKALRRTAEAELAEYFKFYKDDETYFVDFLRDAPEATGEEEEGFVFEAPKIYEEMPSWEVVIERLFMFMNGYNEIIRGSKLDMVFFHDAIVHLIRISRVIETPRGSMMLVGVGGSGKQSLTKLASYISRYKTHQIILSRAYNVGNFQDDLKYLYRVAGLEGQGITFIFTDNEIKDEAFLEYLNNVLSAGEVANLFAKDELDEITTDLIPVMKKKDPKRVPTQDNLYDFFISRARNNLHVVLCFSPVGKFRSRALKFPGLISGVTIDWFQKWPKDALIAVSNHFLQNYKIVCSSEVKEELITMMAYVHDGVSEVCQQYFERYRRQTHVTPKSFLFFLEGYKKIYNERLDQINVLAKRMSVGLTKLVEAAASVDVLRKELEVKEKDIAVASGQAEEVLVEVTKSQKAAEKVKAEVQVVKERAEQLVTVIAKDTAVAEGKLEAARPALEAAEAALLTIKAADIATVRKLGKPPYLITVIMDVVLVLFQKKLLPVIPDPEKNFMITSWQESLKCMADSKFLFNLQNFPKDRINAETIDLMRPYLEFSDYTYEKAKIACGNVAGLIRWTIAMADFYQVNKEVLPLKANLAIQQNKLMGAQKELRNAEDLLDSKQKELDAVHILFDTAMSKKQAVLDDANKCKAKMDAASSLINGLAGERTRWTEQLAQFKSETERLVGDVLILTGFLSYCGPFNQDFRLLIQRNWFDDLAKRKIPVTTSLNITENLTDSATIGEWNLQGLPNDELSIQNGIIVTKAARYPLLIDPQSQGKAWIKNKEKENDFQVTVLTHKYFRTHLEDSISLGRAMLIEDIGEDLDPALDNVLEKNFIKIGTSMKVRVGDKEVDVHKDFRLYMTTKLPNPSYTPEVSARTSIIDFTVTIRGLEDQLLGRVIVTEKKELEIERTNLIQGVTANKRKMKELEANLLQKLSTIEGSLVDDESVITVLNVSKDTAADVKVKLQVAAETEVKINAAREEFRPVATRGSVLYFLITDMSLVNCMYQTSLVQFLERFDLSLARSEKSLIPSRRIMFINEYLTYEIFKFKCRGLYEAHKFLFVLLMTFKIDLQREAVTFDEFQTFIKGGAALDLNAVAPKPCRWITDSTWLNLVQLSNLRQFQYILTQVPHNEKLWKAWFDKEAPEEEPLPESYANLDVFKKLLMVRSWCPDRTISQSRKYIAHSLGQKYAEPVIMNYEVIFEESRPNTPLICFLSMGSDPTPNIESLAKRYLISCRSISMGQGQEVHARKLIAKCISEGGWVLLQNCHLGLEYMNELFLTLIETDNIHEEFRVWITTEVHQSFPISLLQISLHFTNEPPQGIRAGLKRTYSGMTQDFLYYTDNPQYPYLLYAVSFLHTVVQERRKFGPLGWNIPYEFNSADWLASVMFCQNHLESLNKGQSISWTTVRYMLGEVQYGGRVTDDYDKRLLNTFARVWFSENMFNDSFVFYKGYPIVRFKNLNQYLEYIEEMSPVDPPQVYGLHSNANITYQTNTTRTMLDTMLSIQPKEAGSGAGETREQAVARQTNEMLAKLPKDYDPHETKERLKIMGILSSMNIFLRQEIDRMQRIITVVRKTLKDLLLAIDGTIIMNESLRDALDNIYDAKIPKLWLRGSWASSSIGFWFTELLERDIQFRTWLMTGRPNMFWMTGFFNPQGFLTAMRQEVARSHKGWALDSVIIHNEVLKQMREEVRGAPNEGVYVYGLYIDGGGWDRRNGKLTEPAPKVLNVIMPVIHIFAINTNEIKKDPKIGLYQCPVYKKPHRTDLTYITPLWLSTNKPPEHWILRGVALLCDIK</sequence>
<dbReference type="Gene3D" id="1.10.472.130">
    <property type="match status" value="1"/>
</dbReference>
<dbReference type="FunFam" id="1.10.8.710:FF:000003">
    <property type="entry name" value="Dynein axonemal heavy chain 5"/>
    <property type="match status" value="1"/>
</dbReference>
<dbReference type="InterPro" id="IPR041466">
    <property type="entry name" value="Dynein_AAA5_ext"/>
</dbReference>
<dbReference type="Gene3D" id="6.10.140.1060">
    <property type="match status" value="1"/>
</dbReference>
<dbReference type="Gene3D" id="1.10.8.710">
    <property type="match status" value="1"/>
</dbReference>
<dbReference type="InterPro" id="IPR026983">
    <property type="entry name" value="DHC"/>
</dbReference>
<dbReference type="Pfam" id="PF08385">
    <property type="entry name" value="DHC_N1"/>
    <property type="match status" value="1"/>
</dbReference>
<dbReference type="FunFam" id="1.20.1270.280:FF:000002">
    <property type="entry name" value="Dynein heavy chain 5, axonemal"/>
    <property type="match status" value="1"/>
</dbReference>
<dbReference type="Gene3D" id="3.40.50.300">
    <property type="entry name" value="P-loop containing nucleotide triphosphate hydrolases"/>
    <property type="match status" value="5"/>
</dbReference>
<dbReference type="FunFam" id="1.20.920.30:FF:000004">
    <property type="entry name" value="Dynein axonemal heavy chain 5"/>
    <property type="match status" value="1"/>
</dbReference>
<dbReference type="Gene3D" id="3.20.180.20">
    <property type="entry name" value="Dynein heavy chain, N-terminal domain 2"/>
    <property type="match status" value="1"/>
</dbReference>
<dbReference type="InterPro" id="IPR013594">
    <property type="entry name" value="Dynein_heavy_tail"/>
</dbReference>
<dbReference type="InterPro" id="IPR027417">
    <property type="entry name" value="P-loop_NTPase"/>
</dbReference>
<organism evidence="17">
    <name type="scientific">Menopon gallinae</name>
    <name type="common">poultry shaft louse</name>
    <dbReference type="NCBI Taxonomy" id="328185"/>
    <lineage>
        <taxon>Eukaryota</taxon>
        <taxon>Metazoa</taxon>
        <taxon>Ecdysozoa</taxon>
        <taxon>Arthropoda</taxon>
        <taxon>Hexapoda</taxon>
        <taxon>Insecta</taxon>
        <taxon>Pterygota</taxon>
        <taxon>Neoptera</taxon>
        <taxon>Paraneoptera</taxon>
        <taxon>Psocodea</taxon>
        <taxon>Troctomorpha</taxon>
        <taxon>Phthiraptera</taxon>
        <taxon>Amblycera</taxon>
        <taxon>Menoponidae</taxon>
        <taxon>Menopon</taxon>
    </lineage>
</organism>
<keyword evidence="13" id="KW-0966">Cell projection</keyword>
<dbReference type="Pfam" id="PF12780">
    <property type="entry name" value="AAA_8"/>
    <property type="match status" value="1"/>
</dbReference>
<dbReference type="Gene3D" id="1.20.920.30">
    <property type="match status" value="1"/>
</dbReference>
<dbReference type="Gene3D" id="1.20.58.1120">
    <property type="match status" value="1"/>
</dbReference>
<dbReference type="InterPro" id="IPR042222">
    <property type="entry name" value="Dynein_2_N"/>
</dbReference>
<evidence type="ECO:0000256" key="11">
    <source>
        <dbReference type="ARBA" id="ARBA00023175"/>
    </source>
</evidence>
<keyword evidence="7" id="KW-0067">ATP-binding</keyword>
<evidence type="ECO:0000256" key="12">
    <source>
        <dbReference type="ARBA" id="ARBA00023212"/>
    </source>
</evidence>
<dbReference type="FunFam" id="3.40.50.300:FF:002141">
    <property type="entry name" value="Dynein heavy chain"/>
    <property type="match status" value="1"/>
</dbReference>
<dbReference type="SMART" id="SM00382">
    <property type="entry name" value="AAA"/>
    <property type="match status" value="3"/>
</dbReference>
<dbReference type="InterPro" id="IPR041228">
    <property type="entry name" value="Dynein_C"/>
</dbReference>
<dbReference type="GO" id="GO:0008569">
    <property type="term" value="F:minus-end-directed microtubule motor activity"/>
    <property type="evidence" value="ECO:0007669"/>
    <property type="project" value="InterPro"/>
</dbReference>
<keyword evidence="12" id="KW-0206">Cytoskeleton</keyword>
<evidence type="ECO:0000313" key="17">
    <source>
        <dbReference type="EMBL" id="KAL0274317.1"/>
    </source>
</evidence>
<dbReference type="InterPro" id="IPR004273">
    <property type="entry name" value="Dynein_heavy_D6_P-loop"/>
</dbReference>
<dbReference type="InterPro" id="IPR024743">
    <property type="entry name" value="Dynein_HC_stalk"/>
</dbReference>
<dbReference type="Pfam" id="PF03028">
    <property type="entry name" value="Dynein_heavy"/>
    <property type="match status" value="1"/>
</dbReference>
<evidence type="ECO:0000256" key="14">
    <source>
        <dbReference type="SAM" id="Coils"/>
    </source>
</evidence>
<dbReference type="Gene3D" id="1.20.140.100">
    <property type="entry name" value="Dynein heavy chain, N-terminal domain 2"/>
    <property type="match status" value="1"/>
</dbReference>
<dbReference type="Gene3D" id="1.20.920.20">
    <property type="match status" value="1"/>
</dbReference>
<dbReference type="InterPro" id="IPR041658">
    <property type="entry name" value="AAA_lid_11"/>
</dbReference>
<dbReference type="Pfam" id="PF12777">
    <property type="entry name" value="MT"/>
    <property type="match status" value="1"/>
</dbReference>
<dbReference type="GO" id="GO:0005524">
    <property type="term" value="F:ATP binding"/>
    <property type="evidence" value="ECO:0007669"/>
    <property type="project" value="UniProtKB-KW"/>
</dbReference>
<dbReference type="FunFam" id="1.10.287.2620:FF:000003">
    <property type="entry name" value="Dynein, axonemal, heavy chain 5"/>
    <property type="match status" value="1"/>
</dbReference>
<dbReference type="FunFam" id="1.10.8.720:FF:000004">
    <property type="entry name" value="Dynein heavy chain 5, axonemal"/>
    <property type="match status" value="1"/>
</dbReference>
<dbReference type="FunFam" id="3.40.50.300:FF:001221">
    <property type="entry name" value="Axonemal dynein heavy chain 8"/>
    <property type="match status" value="1"/>
</dbReference>
<dbReference type="InterPro" id="IPR035699">
    <property type="entry name" value="AAA_6"/>
</dbReference>
<dbReference type="Gene3D" id="1.10.8.1220">
    <property type="match status" value="1"/>
</dbReference>
<dbReference type="GO" id="GO:0051959">
    <property type="term" value="F:dynein light intermediate chain binding"/>
    <property type="evidence" value="ECO:0007669"/>
    <property type="project" value="InterPro"/>
</dbReference>
<keyword evidence="6" id="KW-0547">Nucleotide-binding</keyword>
<keyword evidence="5" id="KW-0677">Repeat</keyword>
<dbReference type="Pfam" id="PF12775">
    <property type="entry name" value="AAA_7"/>
    <property type="match status" value="1"/>
</dbReference>
<dbReference type="Pfam" id="PF18199">
    <property type="entry name" value="Dynein_C"/>
    <property type="match status" value="1"/>
</dbReference>
<keyword evidence="9 14" id="KW-0175">Coiled coil</keyword>
<dbReference type="InterPro" id="IPR043160">
    <property type="entry name" value="Dynein_C_barrel"/>
</dbReference>
<evidence type="ECO:0000256" key="1">
    <source>
        <dbReference type="ARBA" id="ARBA00004430"/>
    </source>
</evidence>
<evidence type="ECO:0000256" key="10">
    <source>
        <dbReference type="ARBA" id="ARBA00023069"/>
    </source>
</evidence>
<evidence type="ECO:0000256" key="6">
    <source>
        <dbReference type="ARBA" id="ARBA00022741"/>
    </source>
</evidence>
<evidence type="ECO:0000256" key="8">
    <source>
        <dbReference type="ARBA" id="ARBA00023017"/>
    </source>
</evidence>
<dbReference type="Gene3D" id="1.20.1270.280">
    <property type="match status" value="1"/>
</dbReference>
<keyword evidence="10" id="KW-0969">Cilium</keyword>
<feature type="domain" description="AAA+ ATPase" evidence="16">
    <location>
        <begin position="2282"/>
        <end position="2435"/>
    </location>
</feature>
<dbReference type="GO" id="GO:0045505">
    <property type="term" value="F:dynein intermediate chain binding"/>
    <property type="evidence" value="ECO:0007669"/>
    <property type="project" value="InterPro"/>
</dbReference>
<dbReference type="FunFam" id="3.20.180.20:FF:000001">
    <property type="entry name" value="Dynein axonemal heavy chain 5"/>
    <property type="match status" value="1"/>
</dbReference>
<evidence type="ECO:0000256" key="9">
    <source>
        <dbReference type="ARBA" id="ARBA00023054"/>
    </source>
</evidence>
<reference evidence="17" key="1">
    <citation type="journal article" date="2024" name="Gigascience">
        <title>Chromosome-level genome of the poultry shaft louse Menopon gallinae provides insight into the host-switching and adaptive evolution of parasitic lice.</title>
        <authorList>
            <person name="Xu Y."/>
            <person name="Ma L."/>
            <person name="Liu S."/>
            <person name="Liang Y."/>
            <person name="Liu Q."/>
            <person name="He Z."/>
            <person name="Tian L."/>
            <person name="Duan Y."/>
            <person name="Cai W."/>
            <person name="Li H."/>
            <person name="Song F."/>
        </authorList>
    </citation>
    <scope>NUCLEOTIDE SEQUENCE</scope>
    <source>
        <strain evidence="17">Cailab_2023a</strain>
    </source>
</reference>
<keyword evidence="4" id="KW-0493">Microtubule</keyword>
<keyword evidence="3" id="KW-0963">Cytoplasm</keyword>
<dbReference type="InterPro" id="IPR041589">
    <property type="entry name" value="DNAH3_AAA_lid_1"/>
</dbReference>
<dbReference type="SUPFAM" id="SSF52540">
    <property type="entry name" value="P-loop containing nucleoside triphosphate hydrolases"/>
    <property type="match status" value="4"/>
</dbReference>
<dbReference type="PANTHER" id="PTHR46532:SF4">
    <property type="entry name" value="AAA+ ATPASE DOMAIN-CONTAINING PROTEIN"/>
    <property type="match status" value="1"/>
</dbReference>
<dbReference type="GO" id="GO:0097729">
    <property type="term" value="C:9+2 motile cilium"/>
    <property type="evidence" value="ECO:0007669"/>
    <property type="project" value="UniProtKB-ARBA"/>
</dbReference>
<dbReference type="GO" id="GO:0005874">
    <property type="term" value="C:microtubule"/>
    <property type="evidence" value="ECO:0007669"/>
    <property type="project" value="UniProtKB-KW"/>
</dbReference>
<keyword evidence="11" id="KW-0505">Motor protein</keyword>
<evidence type="ECO:0000256" key="3">
    <source>
        <dbReference type="ARBA" id="ARBA00022490"/>
    </source>
</evidence>
<dbReference type="FunFam" id="1.20.140.100:FF:000003">
    <property type="entry name" value="Dynein, axonemal, heavy chain 5"/>
    <property type="match status" value="1"/>
</dbReference>
<dbReference type="GO" id="GO:0007018">
    <property type="term" value="P:microtubule-based movement"/>
    <property type="evidence" value="ECO:0007669"/>
    <property type="project" value="InterPro"/>
</dbReference>
<dbReference type="Pfam" id="PF18198">
    <property type="entry name" value="AAA_lid_11"/>
    <property type="match status" value="1"/>
</dbReference>
<comment type="subcellular location">
    <subcellularLocation>
        <location evidence="1">Cytoplasm</location>
        <location evidence="1">Cytoskeleton</location>
        <location evidence="1">Cilium axoneme</location>
    </subcellularLocation>
</comment>
<dbReference type="Pfam" id="PF12781">
    <property type="entry name" value="AAA_9"/>
    <property type="match status" value="1"/>
</dbReference>
<dbReference type="Gene3D" id="1.10.8.720">
    <property type="entry name" value="Region D6 of dynein motor"/>
    <property type="match status" value="1"/>
</dbReference>
<feature type="domain" description="AAA+ ATPase" evidence="16">
    <location>
        <begin position="2001"/>
        <end position="2137"/>
    </location>
</feature>
<feature type="domain" description="AAA+ ATPase" evidence="16">
    <location>
        <begin position="2607"/>
        <end position="2755"/>
    </location>
</feature>
<dbReference type="Gene3D" id="3.10.490.20">
    <property type="match status" value="1"/>
</dbReference>
<proteinExistence type="inferred from homology"/>
<dbReference type="FunFam" id="3.10.490.20:FF:000003">
    <property type="entry name" value="Dynein heavy chain 5, axonemal"/>
    <property type="match status" value="1"/>
</dbReference>
<evidence type="ECO:0000256" key="15">
    <source>
        <dbReference type="SAM" id="MobiDB-lite"/>
    </source>
</evidence>
<evidence type="ECO:0000256" key="2">
    <source>
        <dbReference type="ARBA" id="ARBA00008887"/>
    </source>
</evidence>